<dbReference type="PROSITE" id="PS51257">
    <property type="entry name" value="PROKAR_LIPOPROTEIN"/>
    <property type="match status" value="1"/>
</dbReference>
<dbReference type="AlphaFoldDB" id="A0A1C4GXY6"/>
<organism evidence="3 4">
    <name type="scientific">Acinetobacter albensis</name>
    <dbReference type="NCBI Taxonomy" id="1673609"/>
    <lineage>
        <taxon>Bacteria</taxon>
        <taxon>Pseudomonadati</taxon>
        <taxon>Pseudomonadota</taxon>
        <taxon>Gammaproteobacteria</taxon>
        <taxon>Moraxellales</taxon>
        <taxon>Moraxellaceae</taxon>
        <taxon>Acinetobacter</taxon>
    </lineage>
</organism>
<evidence type="ECO:0000256" key="2">
    <source>
        <dbReference type="SAM" id="SignalP"/>
    </source>
</evidence>
<sequence length="212" mass="23557">MNSMTKLALVGASIVSIGALTACQSTDSAKGNHHPRMMKDHSSKHEHKLTTEQREQFRQARGERKQVFEQIKKACDGKAAGQIVQIKAGDKTLDGTCAMTFKADHKAMKQPGQKHHMKGEYRSMRADQTGSIHLQRGEPITDAKRAELTKQFDQRLAERQAKQQALFKACQGQTHGQTVQVKLNTQTINGKCEVRFQPKPTANHSPSAKAML</sequence>
<feature type="region of interest" description="Disordered" evidence="1">
    <location>
        <begin position="25"/>
        <end position="54"/>
    </location>
</feature>
<feature type="compositionally biased region" description="Basic and acidic residues" evidence="1">
    <location>
        <begin position="37"/>
        <end position="54"/>
    </location>
</feature>
<keyword evidence="2" id="KW-0732">Signal</keyword>
<proteinExistence type="predicted"/>
<dbReference type="EMBL" id="FMBK01000014">
    <property type="protein sequence ID" value="SCC73030.1"/>
    <property type="molecule type" value="Genomic_DNA"/>
</dbReference>
<evidence type="ECO:0000313" key="4">
    <source>
        <dbReference type="Proteomes" id="UP000243661"/>
    </source>
</evidence>
<feature type="signal peptide" evidence="2">
    <location>
        <begin position="1"/>
        <end position="22"/>
    </location>
</feature>
<dbReference type="RefSeq" id="WP_092720895.1">
    <property type="nucleotide sequence ID" value="NZ_FMBK01000014.1"/>
</dbReference>
<gene>
    <name evidence="3" type="ORF">GA0116959_11471</name>
</gene>
<protein>
    <submittedName>
        <fullName evidence="3">Uncharacterized protein</fullName>
    </submittedName>
</protein>
<evidence type="ECO:0000313" key="3">
    <source>
        <dbReference type="EMBL" id="SCC73030.1"/>
    </source>
</evidence>
<dbReference type="Proteomes" id="UP000243661">
    <property type="component" value="Unassembled WGS sequence"/>
</dbReference>
<accession>A0A1C4GXY6</accession>
<reference evidence="3 4" key="1">
    <citation type="submission" date="2016-08" db="EMBL/GenBank/DDBJ databases">
        <authorList>
            <person name="Seilhamer J.J."/>
        </authorList>
    </citation>
    <scope>NUCLEOTIDE SEQUENCE [LARGE SCALE GENOMIC DNA]</scope>
    <source>
        <strain evidence="3 4">ANC 4874</strain>
    </source>
</reference>
<name>A0A1C4GXY6_9GAMM</name>
<dbReference type="OrthoDB" id="6717527at2"/>
<evidence type="ECO:0000256" key="1">
    <source>
        <dbReference type="SAM" id="MobiDB-lite"/>
    </source>
</evidence>
<feature type="chain" id="PRO_5008692819" evidence="2">
    <location>
        <begin position="23"/>
        <end position="212"/>
    </location>
</feature>